<dbReference type="InterPro" id="IPR049780">
    <property type="entry name" value="PH_KIFIA_KIFIB"/>
</dbReference>
<evidence type="ECO:0000256" key="2">
    <source>
        <dbReference type="ARBA" id="ARBA00022448"/>
    </source>
</evidence>
<dbReference type="GO" id="GO:0005524">
    <property type="term" value="F:ATP binding"/>
    <property type="evidence" value="ECO:0007669"/>
    <property type="project" value="UniProtKB-UniRule"/>
</dbReference>
<feature type="coiled-coil region" evidence="11">
    <location>
        <begin position="837"/>
        <end position="891"/>
    </location>
</feature>
<dbReference type="CDD" id="cd01233">
    <property type="entry name" value="PH_KIFIA_KIFIB"/>
    <property type="match status" value="1"/>
</dbReference>
<reference evidence="16" key="1">
    <citation type="submission" date="2016-04" db="EMBL/GenBank/DDBJ databases">
        <authorList>
            <person name="Evans L.H."/>
            <person name="Alamgir A."/>
            <person name="Owens N."/>
            <person name="Weber N.D."/>
            <person name="Virtaneva K."/>
            <person name="Barbian K."/>
            <person name="Babar A."/>
            <person name="Rosenke K."/>
        </authorList>
    </citation>
    <scope>NUCLEOTIDE SEQUENCE [LARGE SCALE GENOMIC DNA]</scope>
    <source>
        <strain evidence="16">CBS 101.48</strain>
    </source>
</reference>
<gene>
    <name evidence="16" type="primary">ABSGL_12739.1 scaffold 13359</name>
</gene>
<dbReference type="InterPro" id="IPR000253">
    <property type="entry name" value="FHA_dom"/>
</dbReference>
<keyword evidence="9" id="KW-0206">Cytoskeleton</keyword>
<dbReference type="Gene3D" id="6.10.250.2520">
    <property type="match status" value="1"/>
</dbReference>
<feature type="compositionally biased region" description="Polar residues" evidence="12">
    <location>
        <begin position="421"/>
        <end position="434"/>
    </location>
</feature>
<evidence type="ECO:0000256" key="12">
    <source>
        <dbReference type="SAM" id="MobiDB-lite"/>
    </source>
</evidence>
<accession>A0A168RLJ0</accession>
<keyword evidence="4" id="KW-0493">Microtubule</keyword>
<evidence type="ECO:0000256" key="10">
    <source>
        <dbReference type="PROSITE-ProRule" id="PRU00283"/>
    </source>
</evidence>
<feature type="domain" description="FHA" evidence="14">
    <location>
        <begin position="581"/>
        <end position="631"/>
    </location>
</feature>
<keyword evidence="5 10" id="KW-0547">Nucleotide-binding</keyword>
<dbReference type="SMART" id="SM00129">
    <property type="entry name" value="KISc"/>
    <property type="match status" value="1"/>
</dbReference>
<organism evidence="16">
    <name type="scientific">Absidia glauca</name>
    <name type="common">Pin mould</name>
    <dbReference type="NCBI Taxonomy" id="4829"/>
    <lineage>
        <taxon>Eukaryota</taxon>
        <taxon>Fungi</taxon>
        <taxon>Fungi incertae sedis</taxon>
        <taxon>Mucoromycota</taxon>
        <taxon>Mucoromycotina</taxon>
        <taxon>Mucoromycetes</taxon>
        <taxon>Mucorales</taxon>
        <taxon>Cunninghamellaceae</taxon>
        <taxon>Absidia</taxon>
    </lineage>
</organism>
<dbReference type="Gene3D" id="3.40.850.10">
    <property type="entry name" value="Kinesin motor domain"/>
    <property type="match status" value="1"/>
</dbReference>
<dbReference type="OrthoDB" id="3176171at2759"/>
<dbReference type="Pfam" id="PF00225">
    <property type="entry name" value="Kinesin"/>
    <property type="match status" value="1"/>
</dbReference>
<proteinExistence type="inferred from homology"/>
<feature type="region of interest" description="Disordered" evidence="12">
    <location>
        <begin position="1148"/>
        <end position="1187"/>
    </location>
</feature>
<keyword evidence="2" id="KW-0813">Transport</keyword>
<feature type="region of interest" description="Disordered" evidence="12">
    <location>
        <begin position="1328"/>
        <end position="1373"/>
    </location>
</feature>
<dbReference type="SUPFAM" id="SSF49879">
    <property type="entry name" value="SMAD/FHA domain"/>
    <property type="match status" value="1"/>
</dbReference>
<dbReference type="InterPro" id="IPR001849">
    <property type="entry name" value="PH_domain"/>
</dbReference>
<dbReference type="InParanoid" id="A0A168RLJ0"/>
<dbReference type="Pfam" id="PF00498">
    <property type="entry name" value="FHA"/>
    <property type="match status" value="1"/>
</dbReference>
<evidence type="ECO:0000256" key="3">
    <source>
        <dbReference type="ARBA" id="ARBA00022490"/>
    </source>
</evidence>
<sequence length="1900" mass="212802">MSGPGNIKVVVRCRPLNSKELARGAIGLVRMEGNQTIITQPTTTSSTNSNDSAHNSRTQRDQNNSSGNSVFGVGEDTKAFTFDRSFWSVNADDDNYASQDDVYNDLGQELLDHAFHGYNCCIFAYGQTGSGKSYTMMGYGADKGIIPKTCAELFSRIATGTNDTTGYQVEVSYLEIYNEKVRDLLNPRNKSNLKVREHPSLGPYVEDLSRLAVKSFDDIDHLMNEGNKARTVAATNMNETSSRSHAVFTIFLTSRRTDETSKLVTEKVSRISLVDLAGSERADSTGATGARLKEGANINRSLATLGKVIAALAEKSSMVDPKKAKKSKEHFIPYRDSILTWLLKDCLGGNSRTAMIAAISPADYEETLSTLRYADQAKRIKNKPVINEDPNAKLIRELKEELQALRDTLMTYAPDEVEKIASQTSPRILGSRSTPRLGALQPSPKPLATSSTASPSTTATTPSALSTRPPSPGTPATPAKEISFSDAFGVTKKLTMTELVDQLKASQKLLDQVNQTWEEKLVKTQGVHHEREKALESLGILLEKDNGMGIHTPKQIPHLVNLNEDPLMSECLMYQLKTGLTRVGRFESDNVDIRLSGPNIMHNHCYFENDNGLVTIYPAAGSMTMVNGMGITAQKRLHNGYRIILGDYHVFRFNHPEEVRRERDRLGSDQQASFGMVSSGRNSRMTERSESPALLFSDGESSNYSISGGGPPEIVDWNFAKREAVLNYYYNTDSNFINNVNGSHGNGSSSGEMPKRISLLDDDTMSRTTTSSVRFSNSSFPISMAIPNDDELTKQNSNRHSGSNLSIDTGIFSAPDGLSNNDMMEAMNDDFDSASGIIRRENVRLDLKRQKEEYEERIRLATLYQEQPSHIQDMEIKLQRVIDDMQRMMDDQKLAYESKIKRLSSKLPLDMLKSPMSPLYSPAEQRLASKVVSHWRSHRYVLLAEAMLVHAIVLKEANIIAKDLGKDVSYQYTVVHDNYMASPWSFWETTSALQQPFHAHGPTTDSINSADVDSDEKLIGDLDLQQAAKPCIGVQVIDRKHNSLYTWSLPEIKRRLQQMQNLYNFTDRPLSRSQFTWKDPFYQTPCPRYSLIGLATVSMRNLALQVPLESVVDVFDRNTGTVMAKLRLLVAPIARSITNSNKKRRESVPFSVSSLDSNQSNGRPTLNEGSLSSGHRRSVSSLASSRTGDNGGCLLHLGQKQVFEVHLLEVTGLDEAMFTQVHAQFRLSAFGNVKRHSDQDKVYATEPVSGFGNGAVRFDYAQTLSATITSDMMNAIMSDDLTVELYGQARPDHLYSIIERNIECEKAANTADSPDACEAPMVDVSITSDNDKKPVIGQDSVSSPTTDKSIMPSCSSPSSDSVTAPSTPVSSPAAPYKRLKVKVPIRSYTDDGVLLKERHHVVAYVQVCELGEDGEYIPVNVVAYSPQDSGCFYLRQGLQRRLKITMVHDSGMRLPWKNITNVAISNLSLSTDSDGQGSVKQIDDNASSNSNTLEMASNKTLTVNLHEDQPLEFYRDGTCMLMAQGPWDSSLHDFVHLNRITAPQQRIRASLTWQVTCDKTTQPLSFSMDFDMKIHSRDLVPPSNTNNNSSSAILHYFSSAFYQYQRMSYKLRGLFSVKLSPPLTRQVSQLWRLNTANKYVRGEELLGPERALRDISLIQEYREATRRMTQRQQVLATQQTLALMDQQRKRYQRRLQTQQTQHQDDSQTLDQQGPQHRCGEEDAQMTDQDMAKLLKIIQLWKRKFGAQNEIIINHKPPAPISSPLSPSASSYQQLAKEDLNLKLTPHIRYIQPNDIVTKKGYLWHPQPTESDTWVKHWFSLRRPFIMVYQDQTEIEELAVIDLSSVRVEHRKDLEDLLQKPHAFAIYTTNNSYLFQAKDMNDMIDWITTVDQFYPVDSCAL</sequence>
<feature type="compositionally biased region" description="Polar residues" evidence="12">
    <location>
        <begin position="1339"/>
        <end position="1348"/>
    </location>
</feature>
<evidence type="ECO:0000259" key="15">
    <source>
        <dbReference type="PROSITE" id="PS50067"/>
    </source>
</evidence>
<dbReference type="OMA" id="IKITICH"/>
<feature type="compositionally biased region" description="Polar residues" evidence="12">
    <location>
        <begin position="1150"/>
        <end position="1168"/>
    </location>
</feature>
<dbReference type="PRINTS" id="PR00380">
    <property type="entry name" value="KINESINHEAVY"/>
</dbReference>
<dbReference type="InterPro" id="IPR011993">
    <property type="entry name" value="PH-like_dom_sf"/>
</dbReference>
<evidence type="ECO:0000256" key="7">
    <source>
        <dbReference type="ARBA" id="ARBA00023054"/>
    </source>
</evidence>
<feature type="compositionally biased region" description="Low complexity" evidence="12">
    <location>
        <begin position="1694"/>
        <end position="1712"/>
    </location>
</feature>
<dbReference type="InterPro" id="IPR027417">
    <property type="entry name" value="P-loop_NTPase"/>
</dbReference>
<evidence type="ECO:0000256" key="9">
    <source>
        <dbReference type="ARBA" id="ARBA00023212"/>
    </source>
</evidence>
<keyword evidence="7 11" id="KW-0175">Coiled coil</keyword>
<feature type="binding site" evidence="10">
    <location>
        <begin position="126"/>
        <end position="133"/>
    </location>
    <ligand>
        <name>ATP</name>
        <dbReference type="ChEBI" id="CHEBI:30616"/>
    </ligand>
</feature>
<keyword evidence="3" id="KW-0963">Cytoplasm</keyword>
<feature type="compositionally biased region" description="Low complexity" evidence="12">
    <location>
        <begin position="1352"/>
        <end position="1373"/>
    </location>
</feature>
<feature type="compositionally biased region" description="Low complexity" evidence="12">
    <location>
        <begin position="38"/>
        <end position="50"/>
    </location>
</feature>
<name>A0A168RLJ0_ABSGL</name>
<dbReference type="InterPro" id="IPR001752">
    <property type="entry name" value="Kinesin_motor_dom"/>
</dbReference>
<dbReference type="InterPro" id="IPR032405">
    <property type="entry name" value="Kinesin_assoc"/>
</dbReference>
<dbReference type="GO" id="GO:0047496">
    <property type="term" value="P:vesicle transport along microtubule"/>
    <property type="evidence" value="ECO:0007669"/>
    <property type="project" value="UniProtKB-ARBA"/>
</dbReference>
<dbReference type="InterPro" id="IPR036961">
    <property type="entry name" value="Kinesin_motor_dom_sf"/>
</dbReference>
<feature type="domain" description="Kinesin motor" evidence="15">
    <location>
        <begin position="6"/>
        <end position="380"/>
    </location>
</feature>
<dbReference type="SUPFAM" id="SSF52540">
    <property type="entry name" value="P-loop containing nucleoside triphosphate hydrolases"/>
    <property type="match status" value="1"/>
</dbReference>
<dbReference type="InterPro" id="IPR022140">
    <property type="entry name" value="Kinesin-like_KIF1-typ"/>
</dbReference>
<dbReference type="PROSITE" id="PS50006">
    <property type="entry name" value="FHA_DOMAIN"/>
    <property type="match status" value="1"/>
</dbReference>
<evidence type="ECO:0000313" key="17">
    <source>
        <dbReference type="Proteomes" id="UP000078561"/>
    </source>
</evidence>
<evidence type="ECO:0000256" key="4">
    <source>
        <dbReference type="ARBA" id="ARBA00022701"/>
    </source>
</evidence>
<feature type="domain" description="PH" evidence="13">
    <location>
        <begin position="1795"/>
        <end position="1894"/>
    </location>
</feature>
<evidence type="ECO:0008006" key="18">
    <source>
        <dbReference type="Google" id="ProtNLM"/>
    </source>
</evidence>
<feature type="compositionally biased region" description="Low complexity" evidence="12">
    <location>
        <begin position="1169"/>
        <end position="1186"/>
    </location>
</feature>
<dbReference type="SUPFAM" id="SSF50729">
    <property type="entry name" value="PH domain-like"/>
    <property type="match status" value="1"/>
</dbReference>
<feature type="region of interest" description="Disordered" evidence="12">
    <location>
        <begin position="661"/>
        <end position="707"/>
    </location>
</feature>
<dbReference type="GO" id="GO:0008574">
    <property type="term" value="F:plus-end-directed microtubule motor activity"/>
    <property type="evidence" value="ECO:0007669"/>
    <property type="project" value="UniProtKB-ARBA"/>
</dbReference>
<evidence type="ECO:0000259" key="13">
    <source>
        <dbReference type="PROSITE" id="PS50003"/>
    </source>
</evidence>
<protein>
    <recommendedName>
        <fullName evidence="18">Kinesin-domain-containing protein</fullName>
    </recommendedName>
</protein>
<feature type="region of interest" description="Disordered" evidence="12">
    <location>
        <begin position="421"/>
        <end position="480"/>
    </location>
</feature>
<dbReference type="InterPro" id="IPR008984">
    <property type="entry name" value="SMAD_FHA_dom_sf"/>
</dbReference>
<dbReference type="Pfam" id="PF12473">
    <property type="entry name" value="DUF3694"/>
    <property type="match status" value="1"/>
</dbReference>
<keyword evidence="8 10" id="KW-0505">Motor protein</keyword>
<feature type="region of interest" description="Disordered" evidence="12">
    <location>
        <begin position="1688"/>
        <end position="1722"/>
    </location>
</feature>
<evidence type="ECO:0000313" key="16">
    <source>
        <dbReference type="EMBL" id="SAM07105.1"/>
    </source>
</evidence>
<dbReference type="Gene3D" id="2.60.200.20">
    <property type="match status" value="1"/>
</dbReference>
<dbReference type="InterPro" id="IPR019821">
    <property type="entry name" value="Kinesin_motor_CS"/>
</dbReference>
<dbReference type="Proteomes" id="UP000078561">
    <property type="component" value="Unassembled WGS sequence"/>
</dbReference>
<dbReference type="GO" id="GO:0005546">
    <property type="term" value="F:phosphatidylinositol-4,5-bisphosphate binding"/>
    <property type="evidence" value="ECO:0007669"/>
    <property type="project" value="UniProtKB-ARBA"/>
</dbReference>
<evidence type="ECO:0000256" key="6">
    <source>
        <dbReference type="ARBA" id="ARBA00022840"/>
    </source>
</evidence>
<feature type="compositionally biased region" description="Polar residues" evidence="12">
    <location>
        <begin position="51"/>
        <end position="69"/>
    </location>
</feature>
<dbReference type="FunFam" id="3.40.850.10:FF:000047">
    <property type="entry name" value="Kinesin family protein"/>
    <property type="match status" value="1"/>
</dbReference>
<evidence type="ECO:0000256" key="8">
    <source>
        <dbReference type="ARBA" id="ARBA00023175"/>
    </source>
</evidence>
<dbReference type="GO" id="GO:0008017">
    <property type="term" value="F:microtubule binding"/>
    <property type="evidence" value="ECO:0007669"/>
    <property type="project" value="InterPro"/>
</dbReference>
<dbReference type="CDD" id="cd22705">
    <property type="entry name" value="FHA_KIF1"/>
    <property type="match status" value="1"/>
</dbReference>
<evidence type="ECO:0000256" key="11">
    <source>
        <dbReference type="SAM" id="Coils"/>
    </source>
</evidence>
<dbReference type="GO" id="GO:0005874">
    <property type="term" value="C:microtubule"/>
    <property type="evidence" value="ECO:0007669"/>
    <property type="project" value="UniProtKB-KW"/>
</dbReference>
<dbReference type="PROSITE" id="PS50003">
    <property type="entry name" value="PH_DOMAIN"/>
    <property type="match status" value="1"/>
</dbReference>
<keyword evidence="17" id="KW-1185">Reference proteome</keyword>
<dbReference type="STRING" id="4829.A0A168RLJ0"/>
<dbReference type="EMBL" id="LT554703">
    <property type="protein sequence ID" value="SAM07105.1"/>
    <property type="molecule type" value="Genomic_DNA"/>
</dbReference>
<dbReference type="Pfam" id="PF00169">
    <property type="entry name" value="PH"/>
    <property type="match status" value="1"/>
</dbReference>
<dbReference type="Gene3D" id="2.30.29.30">
    <property type="entry name" value="Pleckstrin-homology domain (PH domain)/Phosphotyrosine-binding domain (PTB)"/>
    <property type="match status" value="1"/>
</dbReference>
<evidence type="ECO:0000259" key="14">
    <source>
        <dbReference type="PROSITE" id="PS50006"/>
    </source>
</evidence>
<keyword evidence="6 10" id="KW-0067">ATP-binding</keyword>
<dbReference type="PROSITE" id="PS00411">
    <property type="entry name" value="KINESIN_MOTOR_1"/>
    <property type="match status" value="1"/>
</dbReference>
<dbReference type="SMART" id="SM00233">
    <property type="entry name" value="PH"/>
    <property type="match status" value="1"/>
</dbReference>
<dbReference type="InterPro" id="IPR022164">
    <property type="entry name" value="Kinesin-like"/>
</dbReference>
<comment type="similarity">
    <text evidence="10">Belongs to the TRAFAC class myosin-kinesin ATPase superfamily. Kinesin family.</text>
</comment>
<feature type="region of interest" description="Disordered" evidence="12">
    <location>
        <begin position="38"/>
        <end position="72"/>
    </location>
</feature>
<feature type="compositionally biased region" description="Low complexity" evidence="12">
    <location>
        <begin position="446"/>
        <end position="468"/>
    </location>
</feature>
<comment type="subcellular location">
    <subcellularLocation>
        <location evidence="1">Cytoplasm</location>
        <location evidence="1">Cytoskeleton</location>
    </subcellularLocation>
</comment>
<dbReference type="CDD" id="cd01365">
    <property type="entry name" value="KISc_KIF1A_KIF1B"/>
    <property type="match status" value="1"/>
</dbReference>
<dbReference type="PROSITE" id="PS50067">
    <property type="entry name" value="KINESIN_MOTOR_2"/>
    <property type="match status" value="1"/>
</dbReference>
<evidence type="ECO:0000256" key="1">
    <source>
        <dbReference type="ARBA" id="ARBA00004245"/>
    </source>
</evidence>
<dbReference type="Pfam" id="PF16183">
    <property type="entry name" value="Kinesin_assoc"/>
    <property type="match status" value="1"/>
</dbReference>
<dbReference type="Pfam" id="PF12423">
    <property type="entry name" value="KIF1B"/>
    <property type="match status" value="1"/>
</dbReference>
<dbReference type="PANTHER" id="PTHR47117">
    <property type="entry name" value="STAR-RELATED LIPID TRANSFER PROTEIN 9"/>
    <property type="match status" value="1"/>
</dbReference>
<evidence type="ECO:0000256" key="5">
    <source>
        <dbReference type="ARBA" id="ARBA00022741"/>
    </source>
</evidence>